<dbReference type="EMBL" id="CP020715">
    <property type="protein sequence ID" value="ARJ06126.1"/>
    <property type="molecule type" value="Genomic_DNA"/>
</dbReference>
<dbReference type="Pfam" id="PF12697">
    <property type="entry name" value="Abhydrolase_6"/>
    <property type="match status" value="1"/>
</dbReference>
<keyword evidence="1" id="KW-0378">Hydrolase</keyword>
<reference evidence="2 3" key="1">
    <citation type="submission" date="2017-04" db="EMBL/GenBank/DDBJ databases">
        <authorList>
            <person name="Afonso C.L."/>
            <person name="Miller P.J."/>
            <person name="Scott M.A."/>
            <person name="Spackman E."/>
            <person name="Goraichik I."/>
            <person name="Dimitrov K.M."/>
            <person name="Suarez D.L."/>
            <person name="Swayne D.E."/>
        </authorList>
    </citation>
    <scope>NUCLEOTIDE SEQUENCE [LARGE SCALE GENOMIC DNA]</scope>
    <source>
        <strain evidence="3">XA(T)</strain>
    </source>
</reference>
<keyword evidence="3" id="KW-1185">Reference proteome</keyword>
<evidence type="ECO:0000256" key="1">
    <source>
        <dbReference type="ARBA" id="ARBA00022801"/>
    </source>
</evidence>
<dbReference type="InterPro" id="IPR050266">
    <property type="entry name" value="AB_hydrolase_sf"/>
</dbReference>
<dbReference type="GO" id="GO:0016020">
    <property type="term" value="C:membrane"/>
    <property type="evidence" value="ECO:0007669"/>
    <property type="project" value="TreeGrafter"/>
</dbReference>
<organism evidence="2 3">
    <name type="scientific">Cnuibacter physcomitrellae</name>
    <dbReference type="NCBI Taxonomy" id="1619308"/>
    <lineage>
        <taxon>Bacteria</taxon>
        <taxon>Bacillati</taxon>
        <taxon>Actinomycetota</taxon>
        <taxon>Actinomycetes</taxon>
        <taxon>Micrococcales</taxon>
        <taxon>Microbacteriaceae</taxon>
        <taxon>Cnuibacter</taxon>
    </lineage>
</organism>
<dbReference type="AlphaFoldDB" id="A0A1X9LLN5"/>
<dbReference type="SUPFAM" id="SSF53474">
    <property type="entry name" value="alpha/beta-Hydrolases"/>
    <property type="match status" value="1"/>
</dbReference>
<gene>
    <name evidence="2" type="ORF">B5808_13505</name>
</gene>
<dbReference type="Proteomes" id="UP000192775">
    <property type="component" value="Chromosome"/>
</dbReference>
<dbReference type="InterPro" id="IPR029058">
    <property type="entry name" value="AB_hydrolase_fold"/>
</dbReference>
<dbReference type="PANTHER" id="PTHR43798:SF31">
    <property type="entry name" value="AB HYDROLASE SUPERFAMILY PROTEIN YCLE"/>
    <property type="match status" value="1"/>
</dbReference>
<dbReference type="PANTHER" id="PTHR43798">
    <property type="entry name" value="MONOACYLGLYCEROL LIPASE"/>
    <property type="match status" value="1"/>
</dbReference>
<evidence type="ECO:0000313" key="2">
    <source>
        <dbReference type="EMBL" id="ARJ06126.1"/>
    </source>
</evidence>
<dbReference type="InterPro" id="IPR000073">
    <property type="entry name" value="AB_hydrolase_1"/>
</dbReference>
<dbReference type="GO" id="GO:0016787">
    <property type="term" value="F:hydrolase activity"/>
    <property type="evidence" value="ECO:0007669"/>
    <property type="project" value="UniProtKB-KW"/>
</dbReference>
<dbReference type="KEGG" id="cphy:B5808_13505"/>
<dbReference type="Gene3D" id="3.40.50.1820">
    <property type="entry name" value="alpha/beta hydrolase"/>
    <property type="match status" value="1"/>
</dbReference>
<dbReference type="RefSeq" id="WP_085020264.1">
    <property type="nucleotide sequence ID" value="NZ_BMHD01000001.1"/>
</dbReference>
<evidence type="ECO:0000313" key="3">
    <source>
        <dbReference type="Proteomes" id="UP000192775"/>
    </source>
</evidence>
<accession>A0A1X9LLN5</accession>
<proteinExistence type="predicted"/>
<name>A0A1X9LLN5_9MICO</name>
<protein>
    <submittedName>
        <fullName evidence="2">Uncharacterized protein</fullName>
    </submittedName>
</protein>
<sequence>MRSDVPVVFVHGLFGPFNDAVAFRRLYRVECSAPDLDGYGRFAGRRVTFEGQVQALREHVQSRHPGSRVHLVAHSIGAVYAFALADRYPELVDAVITVEGNFSLADAFWSRSIAALDEIQAHTVVEQRLSDPEAFLASDGIPVTPENLSKAEEALGYQPWRTVWESASAIVETTGSAEYEAMLKRVFADRRVHLIAGERSAAGWNIPEWARQAAVSSTVIPGVGHMMMLEQPATFGASISASLQPGIDLV</sequence>
<dbReference type="STRING" id="1619308.B5808_13505"/>